<evidence type="ECO:0000256" key="1">
    <source>
        <dbReference type="SAM" id="MobiDB-lite"/>
    </source>
</evidence>
<evidence type="ECO:0000313" key="3">
    <source>
        <dbReference type="Proteomes" id="UP001642360"/>
    </source>
</evidence>
<feature type="region of interest" description="Disordered" evidence="1">
    <location>
        <begin position="1"/>
        <end position="89"/>
    </location>
</feature>
<dbReference type="AlphaFoldDB" id="A0ABC8SEM1"/>
<reference evidence="2 3" key="1">
    <citation type="submission" date="2024-02" db="EMBL/GenBank/DDBJ databases">
        <authorList>
            <person name="Vignale AGUSTIN F."/>
            <person name="Sosa J E."/>
            <person name="Modenutti C."/>
        </authorList>
    </citation>
    <scope>NUCLEOTIDE SEQUENCE [LARGE SCALE GENOMIC DNA]</scope>
</reference>
<name>A0ABC8SEM1_9AQUA</name>
<keyword evidence="3" id="KW-1185">Reference proteome</keyword>
<dbReference type="Proteomes" id="UP001642360">
    <property type="component" value="Unassembled WGS sequence"/>
</dbReference>
<dbReference type="EMBL" id="CAUOFW020002724">
    <property type="protein sequence ID" value="CAK9155643.1"/>
    <property type="molecule type" value="Genomic_DNA"/>
</dbReference>
<gene>
    <name evidence="2" type="ORF">ILEXP_LOCUS24055</name>
</gene>
<protein>
    <submittedName>
        <fullName evidence="2">Uncharacterized protein</fullName>
    </submittedName>
</protein>
<comment type="caution">
    <text evidence="2">The sequence shown here is derived from an EMBL/GenBank/DDBJ whole genome shotgun (WGS) entry which is preliminary data.</text>
</comment>
<evidence type="ECO:0000313" key="2">
    <source>
        <dbReference type="EMBL" id="CAK9155643.1"/>
    </source>
</evidence>
<accession>A0ABC8SEM1</accession>
<proteinExistence type="predicted"/>
<sequence length="141" mass="14738">MTMSGSTFSEAREAGVDKATGVGEPGCSMDVEGDKGVQVGSGGDVPKAQLGLEEGRRRYGHRYRRGMGSAKGAHNNITGRWARPGERTGEWATPMGSLMLGKPKATAVDAGHRAARCRSKGRRELGTTKGAPGTGQQETGH</sequence>
<organism evidence="2 3">
    <name type="scientific">Ilex paraguariensis</name>
    <name type="common">yerba mate</name>
    <dbReference type="NCBI Taxonomy" id="185542"/>
    <lineage>
        <taxon>Eukaryota</taxon>
        <taxon>Viridiplantae</taxon>
        <taxon>Streptophyta</taxon>
        <taxon>Embryophyta</taxon>
        <taxon>Tracheophyta</taxon>
        <taxon>Spermatophyta</taxon>
        <taxon>Magnoliopsida</taxon>
        <taxon>eudicotyledons</taxon>
        <taxon>Gunneridae</taxon>
        <taxon>Pentapetalae</taxon>
        <taxon>asterids</taxon>
        <taxon>campanulids</taxon>
        <taxon>Aquifoliales</taxon>
        <taxon>Aquifoliaceae</taxon>
        <taxon>Ilex</taxon>
    </lineage>
</organism>
<feature type="region of interest" description="Disordered" evidence="1">
    <location>
        <begin position="107"/>
        <end position="141"/>
    </location>
</feature>